<accession>A0A3A5MGG3</accession>
<dbReference type="AlphaFoldDB" id="A0A3A5MGG3"/>
<keyword evidence="2" id="KW-1185">Reference proteome</keyword>
<comment type="caution">
    <text evidence="1">The sequence shown here is derived from an EMBL/GenBank/DDBJ whole genome shotgun (WGS) entry which is preliminary data.</text>
</comment>
<evidence type="ECO:0000313" key="1">
    <source>
        <dbReference type="EMBL" id="RJT84626.1"/>
    </source>
</evidence>
<evidence type="ECO:0000313" key="2">
    <source>
        <dbReference type="Proteomes" id="UP000272015"/>
    </source>
</evidence>
<sequence length="66" mass="7534">MGTLILHPVRDGLWRVSARNGTVLGHIERRPTPDGDRYSARRLVFATLTREVGEFWHLADAADCFR</sequence>
<gene>
    <name evidence="1" type="ORF">D6T64_20920</name>
</gene>
<proteinExistence type="predicted"/>
<organism evidence="1 2">
    <name type="scientific">Cryobacterium melibiosiphilum</name>
    <dbReference type="NCBI Taxonomy" id="995039"/>
    <lineage>
        <taxon>Bacteria</taxon>
        <taxon>Bacillati</taxon>
        <taxon>Actinomycetota</taxon>
        <taxon>Actinomycetes</taxon>
        <taxon>Micrococcales</taxon>
        <taxon>Microbacteriaceae</taxon>
        <taxon>Cryobacterium</taxon>
    </lineage>
</organism>
<evidence type="ECO:0008006" key="3">
    <source>
        <dbReference type="Google" id="ProtNLM"/>
    </source>
</evidence>
<name>A0A3A5MGG3_9MICO</name>
<protein>
    <recommendedName>
        <fullName evidence="3">DNA mismatch repair protein</fullName>
    </recommendedName>
</protein>
<dbReference type="EMBL" id="QZVS01000097">
    <property type="protein sequence ID" value="RJT84626.1"/>
    <property type="molecule type" value="Genomic_DNA"/>
</dbReference>
<reference evidence="1 2" key="1">
    <citation type="submission" date="2018-09" db="EMBL/GenBank/DDBJ databases">
        <title>Novel species of Cryobacterium.</title>
        <authorList>
            <person name="Liu Q."/>
            <person name="Xin Y.-H."/>
        </authorList>
    </citation>
    <scope>NUCLEOTIDE SEQUENCE [LARGE SCALE GENOMIC DNA]</scope>
    <source>
        <strain evidence="1 2">Hh39</strain>
    </source>
</reference>
<dbReference type="Proteomes" id="UP000272015">
    <property type="component" value="Unassembled WGS sequence"/>
</dbReference>